<dbReference type="InterPro" id="IPR016134">
    <property type="entry name" value="Dockerin_dom"/>
</dbReference>
<proteinExistence type="predicted"/>
<keyword evidence="8" id="KW-0624">Polysaccharide degradation</keyword>
<dbReference type="EMBL" id="MH049736">
    <property type="protein sequence ID" value="AZL40722.1"/>
    <property type="molecule type" value="Genomic_DNA"/>
</dbReference>
<dbReference type="InterPro" id="IPR036439">
    <property type="entry name" value="Dockerin_dom_sf"/>
</dbReference>
<dbReference type="InterPro" id="IPR012341">
    <property type="entry name" value="6hp_glycosidase-like_sf"/>
</dbReference>
<evidence type="ECO:0000256" key="4">
    <source>
        <dbReference type="ARBA" id="ARBA00022801"/>
    </source>
</evidence>
<dbReference type="Gene3D" id="2.170.160.10">
    <property type="entry name" value="Endo-1,4-beta-glucanase f. Domain 2"/>
    <property type="match status" value="1"/>
</dbReference>
<dbReference type="AlphaFoldDB" id="A0A3Q8TLA7"/>
<dbReference type="SMR" id="A0A3Q8TLA7"/>
<gene>
    <name evidence="13" type="primary">cel48F</name>
</gene>
<evidence type="ECO:0000256" key="7">
    <source>
        <dbReference type="ARBA" id="ARBA00023295"/>
    </source>
</evidence>
<accession>A0A3Q8TLA7</accession>
<keyword evidence="6" id="KW-0119">Carbohydrate metabolism</keyword>
<organism evidence="13">
    <name type="scientific">Ruminiclostridium cellulolyticum</name>
    <dbReference type="NCBI Taxonomy" id="1521"/>
    <lineage>
        <taxon>Bacteria</taxon>
        <taxon>Bacillati</taxon>
        <taxon>Bacillota</taxon>
        <taxon>Clostridia</taxon>
        <taxon>Eubacteriales</taxon>
        <taxon>Oscillospiraceae</taxon>
        <taxon>Ruminiclostridium</taxon>
    </lineage>
</organism>
<evidence type="ECO:0000256" key="6">
    <source>
        <dbReference type="ARBA" id="ARBA00023277"/>
    </source>
</evidence>
<dbReference type="PROSITE" id="PS00448">
    <property type="entry name" value="CLOS_CELLULOSOME_RPT"/>
    <property type="match status" value="2"/>
</dbReference>
<dbReference type="CDD" id="cd14256">
    <property type="entry name" value="Dockerin_I"/>
    <property type="match status" value="1"/>
</dbReference>
<name>A0A3Q8TLA7_9FIRM</name>
<dbReference type="GO" id="GO:0030245">
    <property type="term" value="P:cellulose catabolic process"/>
    <property type="evidence" value="ECO:0007669"/>
    <property type="project" value="UniProtKB-KW"/>
</dbReference>
<dbReference type="SUPFAM" id="SSF48208">
    <property type="entry name" value="Six-hairpin glycosidases"/>
    <property type="match status" value="1"/>
</dbReference>
<feature type="domain" description="Dockerin" evidence="12">
    <location>
        <begin position="663"/>
        <end position="724"/>
    </location>
</feature>
<evidence type="ECO:0000256" key="10">
    <source>
        <dbReference type="SAM" id="MobiDB-lite"/>
    </source>
</evidence>
<dbReference type="Gene3D" id="1.10.1330.10">
    <property type="entry name" value="Dockerin domain"/>
    <property type="match status" value="1"/>
</dbReference>
<dbReference type="SUPFAM" id="SSF63446">
    <property type="entry name" value="Type I dockerin domain"/>
    <property type="match status" value="1"/>
</dbReference>
<evidence type="ECO:0000256" key="11">
    <source>
        <dbReference type="SAM" id="SignalP"/>
    </source>
</evidence>
<reference evidence="13" key="1">
    <citation type="submission" date="2018-03" db="EMBL/GenBank/DDBJ databases">
        <authorList>
            <person name="Fu F.X."/>
        </authorList>
    </citation>
    <scope>NUCLEOTIDE SEQUENCE</scope>
</reference>
<dbReference type="Gene3D" id="4.10.870.10">
    <property type="entry name" value="Endo-1,4-beta-glucanase f. Domain 3"/>
    <property type="match status" value="1"/>
</dbReference>
<evidence type="ECO:0000256" key="2">
    <source>
        <dbReference type="ARBA" id="ARBA00012601"/>
    </source>
</evidence>
<evidence type="ECO:0000256" key="9">
    <source>
        <dbReference type="PIRSR" id="PIRSR600556-1"/>
    </source>
</evidence>
<dbReference type="InterPro" id="IPR002105">
    <property type="entry name" value="Dockerin_1_rpt"/>
</dbReference>
<dbReference type="PROSITE" id="PS51766">
    <property type="entry name" value="DOCKERIN"/>
    <property type="match status" value="1"/>
</dbReference>
<protein>
    <recommendedName>
        <fullName evidence="2">cellulase</fullName>
        <ecNumber evidence="2">3.2.1.4</ecNumber>
    </recommendedName>
</protein>
<dbReference type="Pfam" id="PF00404">
    <property type="entry name" value="Dockerin_1"/>
    <property type="match status" value="1"/>
</dbReference>
<evidence type="ECO:0000259" key="12">
    <source>
        <dbReference type="PROSITE" id="PS51766"/>
    </source>
</evidence>
<evidence type="ECO:0000256" key="1">
    <source>
        <dbReference type="ARBA" id="ARBA00000966"/>
    </source>
</evidence>
<comment type="catalytic activity">
    <reaction evidence="1">
        <text>Endohydrolysis of (1-&gt;4)-beta-D-glucosidic linkages in cellulose, lichenin and cereal beta-D-glucans.</text>
        <dbReference type="EC" id="3.2.1.4"/>
    </reaction>
</comment>
<feature type="active site" description="Proton donor" evidence="9">
    <location>
        <position position="84"/>
    </location>
</feature>
<feature type="compositionally biased region" description="Polar residues" evidence="10">
    <location>
        <begin position="154"/>
        <end position="165"/>
    </location>
</feature>
<dbReference type="InterPro" id="IPR008928">
    <property type="entry name" value="6-hairpin_glycosidase_sf"/>
</dbReference>
<feature type="chain" id="PRO_5018567727" description="cellulase" evidence="11">
    <location>
        <begin position="30"/>
        <end position="724"/>
    </location>
</feature>
<evidence type="ECO:0000256" key="3">
    <source>
        <dbReference type="ARBA" id="ARBA00022729"/>
    </source>
</evidence>
<feature type="signal peptide" evidence="11">
    <location>
        <begin position="1"/>
        <end position="29"/>
    </location>
</feature>
<evidence type="ECO:0000256" key="8">
    <source>
        <dbReference type="ARBA" id="ARBA00023326"/>
    </source>
</evidence>
<keyword evidence="5" id="KW-0136">Cellulose degradation</keyword>
<keyword evidence="4" id="KW-0378">Hydrolase</keyword>
<dbReference type="PRINTS" id="PR00844">
    <property type="entry name" value="GLHYDRLASE48"/>
</dbReference>
<evidence type="ECO:0000313" key="13">
    <source>
        <dbReference type="EMBL" id="AZL40722.1"/>
    </source>
</evidence>
<dbReference type="Pfam" id="PF02011">
    <property type="entry name" value="Glyco_hydro_48"/>
    <property type="match status" value="1"/>
</dbReference>
<dbReference type="InterPro" id="IPR023309">
    <property type="entry name" value="Endo-1-4-beta-glucanase_dom2"/>
</dbReference>
<keyword evidence="3 11" id="KW-0732">Signal</keyword>
<feature type="region of interest" description="Disordered" evidence="10">
    <location>
        <begin position="142"/>
        <end position="165"/>
    </location>
</feature>
<evidence type="ECO:0000256" key="5">
    <source>
        <dbReference type="ARBA" id="ARBA00023001"/>
    </source>
</evidence>
<dbReference type="InterPro" id="IPR000556">
    <property type="entry name" value="Glyco_hydro_48F"/>
</dbReference>
<dbReference type="EC" id="3.2.1.4" evidence="2"/>
<keyword evidence="7" id="KW-0326">Glycosidase</keyword>
<feature type="active site" description="Nucleophile" evidence="9">
    <location>
        <position position="259"/>
    </location>
</feature>
<dbReference type="InterPro" id="IPR027390">
    <property type="entry name" value="Endoglucanase_F_dom3"/>
</dbReference>
<dbReference type="GO" id="GO:0008810">
    <property type="term" value="F:cellulase activity"/>
    <property type="evidence" value="ECO:0007669"/>
    <property type="project" value="UniProtKB-EC"/>
</dbReference>
<sequence length="724" mass="80788">MSKNFKRVGAVAVAAAMSLSIMATTSINAASSPANKVYQDRFESMYSKIKDPANGYFSEQGIPYHSIETLMVEAPDYGHVTTSEAMSYYMWLEAMHGRFSGDFTGFDKSWSVTEQYLIPTEKDQPNTSMSRYDANKPATYAPEFQDPSKYPSPLDTSQPVGRDPINSQLTSAYGTSMLYGMHWILDVDNWYGFGARADGTSKPSYINTFQRGEQESTWETIPQPCWDEHKFGGQYGFLDLFTKDTGTPAKQFKYTNAPDADARAVQATYWADQWAKEQGKSVSTSVGKATKMGDYLRYSFFDKYFRKIGQPSQAGTGYDAAHYLLSWYYAWGGGIDSTWSWIIGSSHNHFGYQNPFAAWVLSTDANFKPKSSNGASDWAKSLDRQLEFYQWLQSAEGAIAGGATNSWNGRYEAVPSGTSTFYGMGYVENPVYADPGSNTWFGMQVWSMQRVAELYYKTGDARAKKLLDKWAKWINGEIKFNADGTFQIPSTIDWEGQPDTWNPTQGYTGNANLHVKVVNYGTDLGCASSLANTLTYYAAKSGDETSRQNAQKLLDAMWNNYSDSKGISTVEQRGDYHRFLDQEVFVPAGWTGKMPNGDVIKSGVKFIDIRSKYKQDPEWQTMVAALQAGQVPTQRLHRFWAQSEFAVANGVYAILFRSPDQGPEKLLGDVNGDETVDAIDLAILKKYLLNSSTTINTANADMNSDNAIDAIDYALLKKALLSIQ</sequence>
<dbReference type="Gene3D" id="1.50.10.10">
    <property type="match status" value="1"/>
</dbReference>